<dbReference type="EMBL" id="JAERRJ010000007">
    <property type="protein sequence ID" value="MBL1076465.1"/>
    <property type="molecule type" value="Genomic_DNA"/>
</dbReference>
<accession>A0ABS1M8K4</accession>
<protein>
    <submittedName>
        <fullName evidence="1">Uncharacterized protein</fullName>
    </submittedName>
</protein>
<gene>
    <name evidence="1" type="ORF">JK358_18870</name>
</gene>
<proteinExistence type="predicted"/>
<sequence>MTTAVPRLVFGHTGCAVGVPEGWVVERCTVQPIEGSGLSTGVAPQLHHPARKTLTYATEGA</sequence>
<keyword evidence="2" id="KW-1185">Reference proteome</keyword>
<organism evidence="1 2">
    <name type="scientific">Nocardia acididurans</name>
    <dbReference type="NCBI Taxonomy" id="2802282"/>
    <lineage>
        <taxon>Bacteria</taxon>
        <taxon>Bacillati</taxon>
        <taxon>Actinomycetota</taxon>
        <taxon>Actinomycetes</taxon>
        <taxon>Mycobacteriales</taxon>
        <taxon>Nocardiaceae</taxon>
        <taxon>Nocardia</taxon>
    </lineage>
</organism>
<dbReference type="Proteomes" id="UP000602198">
    <property type="component" value="Unassembled WGS sequence"/>
</dbReference>
<reference evidence="1 2" key="1">
    <citation type="submission" date="2021-01" db="EMBL/GenBank/DDBJ databases">
        <title>WGS of actinomycetes isolated from Thailand.</title>
        <authorList>
            <person name="Thawai C."/>
        </authorList>
    </citation>
    <scope>NUCLEOTIDE SEQUENCE [LARGE SCALE GENOMIC DNA]</scope>
    <source>
        <strain evidence="1 2">LPG 2</strain>
    </source>
</reference>
<evidence type="ECO:0000313" key="1">
    <source>
        <dbReference type="EMBL" id="MBL1076465.1"/>
    </source>
</evidence>
<comment type="caution">
    <text evidence="1">The sequence shown here is derived from an EMBL/GenBank/DDBJ whole genome shotgun (WGS) entry which is preliminary data.</text>
</comment>
<name>A0ABS1M8K4_9NOCA</name>
<evidence type="ECO:0000313" key="2">
    <source>
        <dbReference type="Proteomes" id="UP000602198"/>
    </source>
</evidence>
<dbReference type="RefSeq" id="WP_201949051.1">
    <property type="nucleotide sequence ID" value="NZ_JAERRJ010000007.1"/>
</dbReference>